<dbReference type="PROSITE" id="PS51257">
    <property type="entry name" value="PROKAR_LIPOPROTEIN"/>
    <property type="match status" value="1"/>
</dbReference>
<dbReference type="EMBL" id="CP132921">
    <property type="protein sequence ID" value="WMW03937.1"/>
    <property type="molecule type" value="Genomic_DNA"/>
</dbReference>
<gene>
    <name evidence="2" type="ORF">RAH46_16535</name>
</gene>
<protein>
    <recommendedName>
        <fullName evidence="4">Lipoprotein</fullName>
    </recommendedName>
</protein>
<proteinExistence type="predicted"/>
<sequence length="226" mass="25675">MNRNILPRPLSTCFVGLTWAFAVIACVAAEPGPLDPQDQALQARMAVCQGRINQFEQLMIDHIEGTELRFGDQLRRRPELEQLIRVAQAELDQERAYYDDLPYRPEHQLYLRGLESNIDNLRRSLAVALEAERRIETIKPFLAQARTRGQGNRTLLDDFDFALQDCATGAVEQADCQAQTLQPLRKPLADALNASFYLLYEAVPPLGFENVRYPSAWEDDCRSPAI</sequence>
<accession>A0ABY9QIW7</accession>
<dbReference type="Proteomes" id="UP001183127">
    <property type="component" value="Chromosome"/>
</dbReference>
<name>A0ABY9QIW7_9PSED</name>
<organism evidence="2 3">
    <name type="scientific">Pseudomonas entomophila</name>
    <dbReference type="NCBI Taxonomy" id="312306"/>
    <lineage>
        <taxon>Bacteria</taxon>
        <taxon>Pseudomonadati</taxon>
        <taxon>Pseudomonadota</taxon>
        <taxon>Gammaproteobacteria</taxon>
        <taxon>Pseudomonadales</taxon>
        <taxon>Pseudomonadaceae</taxon>
        <taxon>Pseudomonas</taxon>
    </lineage>
</organism>
<keyword evidence="3" id="KW-1185">Reference proteome</keyword>
<evidence type="ECO:0000256" key="1">
    <source>
        <dbReference type="SAM" id="SignalP"/>
    </source>
</evidence>
<keyword evidence="1" id="KW-0732">Signal</keyword>
<evidence type="ECO:0008006" key="4">
    <source>
        <dbReference type="Google" id="ProtNLM"/>
    </source>
</evidence>
<feature type="chain" id="PRO_5045072815" description="Lipoprotein" evidence="1">
    <location>
        <begin position="29"/>
        <end position="226"/>
    </location>
</feature>
<feature type="signal peptide" evidence="1">
    <location>
        <begin position="1"/>
        <end position="28"/>
    </location>
</feature>
<reference evidence="2 3" key="1">
    <citation type="submission" date="2023-08" db="EMBL/GenBank/DDBJ databases">
        <title>Complete Genome Sequence of Pseudomonas entomophila TVIN A01.</title>
        <authorList>
            <person name="Shelke T."/>
            <person name="Mahar N.S."/>
            <person name="Gupta I."/>
            <person name="Gupta V."/>
        </authorList>
    </citation>
    <scope>NUCLEOTIDE SEQUENCE [LARGE SCALE GENOMIC DNA]</scope>
    <source>
        <strain evidence="2 3">TVIN-A01</strain>
    </source>
</reference>
<evidence type="ECO:0000313" key="2">
    <source>
        <dbReference type="EMBL" id="WMW03937.1"/>
    </source>
</evidence>
<evidence type="ECO:0000313" key="3">
    <source>
        <dbReference type="Proteomes" id="UP001183127"/>
    </source>
</evidence>
<dbReference type="RefSeq" id="WP_011533691.1">
    <property type="nucleotide sequence ID" value="NZ_CP132921.1"/>
</dbReference>
<dbReference type="GeneID" id="32805662"/>